<sequence>MEIIMLRMFLFIGVGLFILALRRPPQKDWLLIFFVTAYFGSFIGALVVEKNLISYPVTFLKPPFQSSVLFEFLLLPVLSMYYYQTSYHSNVFGFIWQAASYSSVMTIIEFFLERYTDLIEYHQWKWYFTLITVFTFLICVRSLMWVINKKSGMLKDPKLQ</sequence>
<dbReference type="RefSeq" id="WP_283076228.1">
    <property type="nucleotide sequence ID" value="NZ_CP121671.1"/>
</dbReference>
<dbReference type="EMBL" id="CP121671">
    <property type="protein sequence ID" value="WFT74228.1"/>
    <property type="molecule type" value="Genomic_DNA"/>
</dbReference>
<evidence type="ECO:0008006" key="4">
    <source>
        <dbReference type="Google" id="ProtNLM"/>
    </source>
</evidence>
<feature type="transmembrane region" description="Helical" evidence="1">
    <location>
        <begin position="124"/>
        <end position="147"/>
    </location>
</feature>
<feature type="transmembrane region" description="Helical" evidence="1">
    <location>
        <begin position="29"/>
        <end position="48"/>
    </location>
</feature>
<feature type="transmembrane region" description="Helical" evidence="1">
    <location>
        <begin position="6"/>
        <end position="22"/>
    </location>
</feature>
<evidence type="ECO:0000313" key="2">
    <source>
        <dbReference type="EMBL" id="WFT74228.1"/>
    </source>
</evidence>
<dbReference type="Proteomes" id="UP001221597">
    <property type="component" value="Chromosome"/>
</dbReference>
<protein>
    <recommendedName>
        <fullName evidence="4">ABC-transporter type IV</fullName>
    </recommendedName>
</protein>
<organism evidence="2 3">
    <name type="scientific">Halobacillus naozhouensis</name>
    <dbReference type="NCBI Taxonomy" id="554880"/>
    <lineage>
        <taxon>Bacteria</taxon>
        <taxon>Bacillati</taxon>
        <taxon>Bacillota</taxon>
        <taxon>Bacilli</taxon>
        <taxon>Bacillales</taxon>
        <taxon>Bacillaceae</taxon>
        <taxon>Halobacillus</taxon>
    </lineage>
</organism>
<evidence type="ECO:0000256" key="1">
    <source>
        <dbReference type="SAM" id="Phobius"/>
    </source>
</evidence>
<dbReference type="NCBIfam" id="NF041644">
    <property type="entry name" value="CBO0543_fam"/>
    <property type="match status" value="1"/>
</dbReference>
<gene>
    <name evidence="2" type="ORF">P9989_17970</name>
</gene>
<keyword evidence="1" id="KW-0472">Membrane</keyword>
<reference evidence="2 3" key="1">
    <citation type="submission" date="2023-04" db="EMBL/GenBank/DDBJ databases">
        <title>Genome sequence of Halobacillus naozhouensis KACC 21980.</title>
        <authorList>
            <person name="Kim S."/>
            <person name="Heo J."/>
            <person name="Kwon S.-W."/>
        </authorList>
    </citation>
    <scope>NUCLEOTIDE SEQUENCE [LARGE SCALE GENOMIC DNA]</scope>
    <source>
        <strain evidence="2 3">KCTC 13234</strain>
    </source>
</reference>
<keyword evidence="1" id="KW-1133">Transmembrane helix</keyword>
<accession>A0ABY8IYE8</accession>
<name>A0ABY8IYE8_9BACI</name>
<feature type="transmembrane region" description="Helical" evidence="1">
    <location>
        <begin position="91"/>
        <end position="112"/>
    </location>
</feature>
<dbReference type="InterPro" id="IPR048147">
    <property type="entry name" value="CBO0543-like"/>
</dbReference>
<evidence type="ECO:0000313" key="3">
    <source>
        <dbReference type="Proteomes" id="UP001221597"/>
    </source>
</evidence>
<keyword evidence="3" id="KW-1185">Reference proteome</keyword>
<proteinExistence type="predicted"/>
<keyword evidence="1" id="KW-0812">Transmembrane</keyword>
<feature type="transmembrane region" description="Helical" evidence="1">
    <location>
        <begin position="68"/>
        <end position="84"/>
    </location>
</feature>